<accession>A0AAD7ZIH9</accession>
<organism evidence="1 2">
    <name type="scientific">Diploptera punctata</name>
    <name type="common">Pacific beetle cockroach</name>
    <dbReference type="NCBI Taxonomy" id="6984"/>
    <lineage>
        <taxon>Eukaryota</taxon>
        <taxon>Metazoa</taxon>
        <taxon>Ecdysozoa</taxon>
        <taxon>Arthropoda</taxon>
        <taxon>Hexapoda</taxon>
        <taxon>Insecta</taxon>
        <taxon>Pterygota</taxon>
        <taxon>Neoptera</taxon>
        <taxon>Polyneoptera</taxon>
        <taxon>Dictyoptera</taxon>
        <taxon>Blattodea</taxon>
        <taxon>Blaberoidea</taxon>
        <taxon>Blaberidae</taxon>
        <taxon>Diplopterinae</taxon>
        <taxon>Diploptera</taxon>
    </lineage>
</organism>
<comment type="caution">
    <text evidence="1">The sequence shown here is derived from an EMBL/GenBank/DDBJ whole genome shotgun (WGS) entry which is preliminary data.</text>
</comment>
<evidence type="ECO:0000313" key="2">
    <source>
        <dbReference type="Proteomes" id="UP001233999"/>
    </source>
</evidence>
<proteinExistence type="predicted"/>
<sequence length="81" mass="9775">NLAAKFDETFRSVMKKVINIVNFIRSLRWWCIIGYVNTTKQKCPHPMSSKLIVLVHVCYLLPLSPLYKKHPIWFRQRREWS</sequence>
<protein>
    <submittedName>
        <fullName evidence="1">Uncharacterized protein</fullName>
    </submittedName>
</protein>
<dbReference type="EMBL" id="JASPKZ010008050">
    <property type="protein sequence ID" value="KAJ9581041.1"/>
    <property type="molecule type" value="Genomic_DNA"/>
</dbReference>
<reference evidence="1" key="2">
    <citation type="submission" date="2023-05" db="EMBL/GenBank/DDBJ databases">
        <authorList>
            <person name="Fouks B."/>
        </authorList>
    </citation>
    <scope>NUCLEOTIDE SEQUENCE</scope>
    <source>
        <strain evidence="1">Stay&amp;Tobe</strain>
        <tissue evidence="1">Testes</tissue>
    </source>
</reference>
<feature type="non-terminal residue" evidence="1">
    <location>
        <position position="81"/>
    </location>
</feature>
<dbReference type="AlphaFoldDB" id="A0AAD7ZIH9"/>
<keyword evidence="2" id="KW-1185">Reference proteome</keyword>
<feature type="non-terminal residue" evidence="1">
    <location>
        <position position="1"/>
    </location>
</feature>
<reference evidence="1" key="1">
    <citation type="journal article" date="2023" name="IScience">
        <title>Live-bearing cockroach genome reveals convergent evolutionary mechanisms linked to viviparity in insects and beyond.</title>
        <authorList>
            <person name="Fouks B."/>
            <person name="Harrison M.C."/>
            <person name="Mikhailova A.A."/>
            <person name="Marchal E."/>
            <person name="English S."/>
            <person name="Carruthers M."/>
            <person name="Jennings E.C."/>
            <person name="Chiamaka E.L."/>
            <person name="Frigard R.A."/>
            <person name="Pippel M."/>
            <person name="Attardo G.M."/>
            <person name="Benoit J.B."/>
            <person name="Bornberg-Bauer E."/>
            <person name="Tobe S.S."/>
        </authorList>
    </citation>
    <scope>NUCLEOTIDE SEQUENCE</scope>
    <source>
        <strain evidence="1">Stay&amp;Tobe</strain>
    </source>
</reference>
<dbReference type="Proteomes" id="UP001233999">
    <property type="component" value="Unassembled WGS sequence"/>
</dbReference>
<gene>
    <name evidence="1" type="ORF">L9F63_023795</name>
</gene>
<evidence type="ECO:0000313" key="1">
    <source>
        <dbReference type="EMBL" id="KAJ9581041.1"/>
    </source>
</evidence>
<name>A0AAD7ZIH9_DIPPU</name>